<protein>
    <submittedName>
        <fullName evidence="1">Tail protein</fullName>
    </submittedName>
</protein>
<dbReference type="EMBL" id="BK015537">
    <property type="protein sequence ID" value="DAE11778.1"/>
    <property type="molecule type" value="Genomic_DNA"/>
</dbReference>
<evidence type="ECO:0000313" key="1">
    <source>
        <dbReference type="EMBL" id="DAE11778.1"/>
    </source>
</evidence>
<name>A0A8S5PY23_9CAUD</name>
<organism evidence="1">
    <name type="scientific">Myoviridae sp. ctXwe21</name>
    <dbReference type="NCBI Taxonomy" id="2825123"/>
    <lineage>
        <taxon>Viruses</taxon>
        <taxon>Duplodnaviria</taxon>
        <taxon>Heunggongvirae</taxon>
        <taxon>Uroviricota</taxon>
        <taxon>Caudoviricetes</taxon>
    </lineage>
</organism>
<sequence length="1355" mass="150365">MGRFIIYSKDGQTQRCVANKLEYNGEFMGACSVNITVTSPTPIDFTVGDYLIYRGERFEINYDPTELKQASKNTYGEAFKYENVVFNSLADELTRCEFLDYVKEDNLIHYSSLPTFSFYAESINALAERIQVNLDRIYKGEQKWTVTVHPEYVNEANKSISISSINVWDALALVNSEFKANFIIKERTITIGTAGIAVGNMFGYGKGKGLYSIQKTADSSQKIITRLRAYGGTKNLPYNYYTTYGSPIVEAPIEDVSYGYDPNTHLIDGAVVTLPFYMKFLSDTALYDVTINGHSYKMKRGSFLGKCYVLLNSEADKDNVHIGAKMRIEKGIETDNVPRKYKRPSGALVPNNMAVKNLMLPDFPEKTLDPYLDSKNIDIIGVREGSVFFDGSDTSLPEIYPSMEGMTAQQLKDAGIIVNATGALDEIASDSVNKDNTPIADDGYFEEGETIPPFKIYLKDIGFDINDYLTGETATISMKSGMCGGREFEILGDADKPVKQGNMWVLTCNRVYDEGLNLYFPYKDFTIKAGDKFVLLGIDMPDVYIKAASQRLLTASKEYLAKNDYVRYTYEPKVDEIFMARHPELHDSIKEGDLMLFEDEDLNINGSIIIDSLTIKEGNGLIPTYDITLRNDKAVGTLEKIQNQIDSIVGGQGGGGLTTQQVESIIKAFGEKLFLNKTKPDQTSYLIKFLGGLFSDYIQSMNFSSGALGEGFVIKVDSKTGKSYIEVDELFVRIKAMFSELEIKKLSYAGGNYMFTAAGMKCGKVEEHEDFWRCYLLVDDGETAIENPFKEGDQVRFQDFNIKPGVYENVSNRYYWRLCVGVGEDYIDLSKTDCDANSDTPQEGDSLVQLGNRTDKKRQNAITLSVYGDDAPSIHQYAGINSYSLAGKEVTVISPQGNKFMGDFILKTGINIMTQFKILEDLIYSEISKVLDEVQAKDNYLYNAAFASNTNGWETKNDVRFFTVNGKFLLVNDKFYSRKDAMAAIIRDGDRNVLRILSSGIKQSNANLANKPTYEEGEEPKNFFISFRYKVATAGTLTIGFPGQNLHFTERIEPGEEYAMKEYSGTWDGTGDFELKFTGDIYIHSLALAENAFEDLYTKLSSEIKQTAESIRLEVKELSESNNQKFSQIEQTAENLKLSVTKIEEDVTQLGLDINGVTDELKLYVKKDGLGSEINVALDNISVVSKNIYFTGNISANGNVSIQADGTIKAIGGYFEGEINANSGVFKNVRTPNNSLVIDENGNVSIVGKISTASSGTKIEINPNSNSLKFYNSKGYDVGGISFLDSGGGGTSVTYPRLKLDNIASDGNLTASTTLFAGSLSMISNLSGSRYQVSLGISGLSFYKDGRLTKSYPSS</sequence>
<proteinExistence type="predicted"/>
<accession>A0A8S5PY23</accession>
<reference evidence="1" key="1">
    <citation type="journal article" date="2021" name="Proc. Natl. Acad. Sci. U.S.A.">
        <title>A Catalog of Tens of Thousands of Viruses from Human Metagenomes Reveals Hidden Associations with Chronic Diseases.</title>
        <authorList>
            <person name="Tisza M.J."/>
            <person name="Buck C.B."/>
        </authorList>
    </citation>
    <scope>NUCLEOTIDE SEQUENCE</scope>
    <source>
        <strain evidence="1">CtXwe21</strain>
    </source>
</reference>